<feature type="region of interest" description="Disordered" evidence="1">
    <location>
        <begin position="89"/>
        <end position="109"/>
    </location>
</feature>
<protein>
    <recommendedName>
        <fullName evidence="5">DUF308 domain-containing protein</fullName>
    </recommendedName>
</protein>
<feature type="compositionally biased region" description="Polar residues" evidence="1">
    <location>
        <begin position="164"/>
        <end position="175"/>
    </location>
</feature>
<name>A0A4Q7ZQR9_9ACTN</name>
<evidence type="ECO:0008006" key="5">
    <source>
        <dbReference type="Google" id="ProtNLM"/>
    </source>
</evidence>
<dbReference type="Proteomes" id="UP000292564">
    <property type="component" value="Unassembled WGS sequence"/>
</dbReference>
<evidence type="ECO:0000313" key="4">
    <source>
        <dbReference type="Proteomes" id="UP000292564"/>
    </source>
</evidence>
<evidence type="ECO:0000256" key="2">
    <source>
        <dbReference type="SAM" id="Phobius"/>
    </source>
</evidence>
<dbReference type="AlphaFoldDB" id="A0A4Q7ZQR9"/>
<keyword evidence="2" id="KW-0472">Membrane</keyword>
<gene>
    <name evidence="3" type="ORF">EV385_4777</name>
</gene>
<evidence type="ECO:0000313" key="3">
    <source>
        <dbReference type="EMBL" id="RZU52893.1"/>
    </source>
</evidence>
<organism evidence="3 4">
    <name type="scientific">Krasilnikovia cinnamomea</name>
    <dbReference type="NCBI Taxonomy" id="349313"/>
    <lineage>
        <taxon>Bacteria</taxon>
        <taxon>Bacillati</taxon>
        <taxon>Actinomycetota</taxon>
        <taxon>Actinomycetes</taxon>
        <taxon>Micromonosporales</taxon>
        <taxon>Micromonosporaceae</taxon>
        <taxon>Krasilnikovia</taxon>
    </lineage>
</organism>
<sequence>MTAGGARRGRRDNGLDAADYAVAGDVDPRIGEHLLDVLAAGGIAAYLQPSADLNPILRTTTLPARPTDRLYVDRLHLDVARGHLHRLASDAATTAPAPRSEAGAGGSQHEVDAEWAKIISGYHTAVDPTAAPWPAAEDLDPTRPPEPPADPTAQPDRPRPPSGTLPSATDFSGVSLNRRRTDPKPPPEPSLLDGLDTFGTDVPDSGDDDERYTPPPPPPLPHVSKYTVAGVLGVVIGFLLFLRPSLLPIDRNLVTLAGFTAVIAGAVTLVWRLRSGEDDEDDFDDGAVV</sequence>
<reference evidence="3 4" key="1">
    <citation type="submission" date="2019-02" db="EMBL/GenBank/DDBJ databases">
        <title>Sequencing the genomes of 1000 actinobacteria strains.</title>
        <authorList>
            <person name="Klenk H.-P."/>
        </authorList>
    </citation>
    <scope>NUCLEOTIDE SEQUENCE [LARGE SCALE GENOMIC DNA]</scope>
    <source>
        <strain evidence="3 4">DSM 45162</strain>
    </source>
</reference>
<evidence type="ECO:0000256" key="1">
    <source>
        <dbReference type="SAM" id="MobiDB-lite"/>
    </source>
</evidence>
<keyword evidence="2" id="KW-0812">Transmembrane</keyword>
<accession>A0A4Q7ZQR9</accession>
<proteinExistence type="predicted"/>
<dbReference type="OrthoDB" id="5194081at2"/>
<keyword evidence="4" id="KW-1185">Reference proteome</keyword>
<comment type="caution">
    <text evidence="3">The sequence shown here is derived from an EMBL/GenBank/DDBJ whole genome shotgun (WGS) entry which is preliminary data.</text>
</comment>
<feature type="transmembrane region" description="Helical" evidence="2">
    <location>
        <begin position="253"/>
        <end position="273"/>
    </location>
</feature>
<feature type="region of interest" description="Disordered" evidence="1">
    <location>
        <begin position="128"/>
        <end position="221"/>
    </location>
</feature>
<dbReference type="RefSeq" id="WP_130511454.1">
    <property type="nucleotide sequence ID" value="NZ_SHKY01000001.1"/>
</dbReference>
<dbReference type="EMBL" id="SHKY01000001">
    <property type="protein sequence ID" value="RZU52893.1"/>
    <property type="molecule type" value="Genomic_DNA"/>
</dbReference>
<keyword evidence="2" id="KW-1133">Transmembrane helix</keyword>
<feature type="transmembrane region" description="Helical" evidence="2">
    <location>
        <begin position="223"/>
        <end position="241"/>
    </location>
</feature>